<dbReference type="InterPro" id="IPR051681">
    <property type="entry name" value="Ser/Thr_Kinases-Pseudokinases"/>
</dbReference>
<dbReference type="OrthoDB" id="774951at2759"/>
<dbReference type="Proteomes" id="UP000663829">
    <property type="component" value="Unassembled WGS sequence"/>
</dbReference>
<dbReference type="EMBL" id="CAJNOQ010006257">
    <property type="protein sequence ID" value="CAF1128936.1"/>
    <property type="molecule type" value="Genomic_DNA"/>
</dbReference>
<feature type="compositionally biased region" description="Basic and acidic residues" evidence="1">
    <location>
        <begin position="260"/>
        <end position="275"/>
    </location>
</feature>
<dbReference type="Gene3D" id="3.30.200.20">
    <property type="entry name" value="Phosphorylase Kinase, domain 1"/>
    <property type="match status" value="1"/>
</dbReference>
<dbReference type="InterPro" id="IPR013761">
    <property type="entry name" value="SAM/pointed_sf"/>
</dbReference>
<feature type="compositionally biased region" description="Low complexity" evidence="1">
    <location>
        <begin position="406"/>
        <end position="427"/>
    </location>
</feature>
<dbReference type="AlphaFoldDB" id="A0A814R801"/>
<dbReference type="PANTHER" id="PTHR44329:SF253">
    <property type="entry name" value="KINASE SUPPRESSOR OF RAS 2"/>
    <property type="match status" value="1"/>
</dbReference>
<feature type="domain" description="Protein kinase" evidence="2">
    <location>
        <begin position="561"/>
        <end position="828"/>
    </location>
</feature>
<comment type="caution">
    <text evidence="3">The sequence shown here is derived from an EMBL/GenBank/DDBJ whole genome shotgun (WGS) entry which is preliminary data.</text>
</comment>
<accession>A0A814R801</accession>
<evidence type="ECO:0000313" key="3">
    <source>
        <dbReference type="EMBL" id="CAF1128936.1"/>
    </source>
</evidence>
<dbReference type="GO" id="GO:0004674">
    <property type="term" value="F:protein serine/threonine kinase activity"/>
    <property type="evidence" value="ECO:0007669"/>
    <property type="project" value="TreeGrafter"/>
</dbReference>
<dbReference type="InterPro" id="IPR001245">
    <property type="entry name" value="Ser-Thr/Tyr_kinase_cat_dom"/>
</dbReference>
<dbReference type="InterPro" id="IPR011009">
    <property type="entry name" value="Kinase-like_dom_sf"/>
</dbReference>
<proteinExistence type="predicted"/>
<dbReference type="EMBL" id="CAJOBC010006256">
    <property type="protein sequence ID" value="CAF3892519.1"/>
    <property type="molecule type" value="Genomic_DNA"/>
</dbReference>
<sequence length="852" mass="95926">MTEESLEERGGGSGGTEISSSTVEFLRSVSQTLRNLDDAIKHSIEQLRIFNNETMTDLTLKFEQMRHNESRVIGLFAHQILLLRKDGQNGGFNGEYPKLDRFLTAIGLSEKSIEYIVRRTTFEDLINNSSREKLLYDAQTNETERKDFKNALQALKDCIKYFSQGGGRNDDGRFFWHTEKPPSPPVPCSSILHSVRQHRSSDTALPLPPNTDTIRSNSVSSISTEFGNIAINQSSSSPHVRRKGASNINTPPPSRSNHLCVKDKGKCEHPSKKSSVDPTVFMGNYDLQLPDGAPSRRSSYGSDTDSRLPSGSATPKSPTIRSPTMSGSPSASAQNSDTEYDSRPPELPMYNTRSPITGHRMAHKIQHKYKCHKECVQHAPPNCGLNEMKLRRVFDNSEIQNALANSSPYTPSDSTSPTSSTPMSAPGSPAPNPTSPYYNFNTNPPICVSESIYCTQNDPDSWVVIETSKTVQEFPESQSDSDTSSTALTDTLGKVVSTLTNGLETTVLQPQHIEPHHPNRDDLLKANLFVNSFDDEEPDPEKRSINLETSLQDWVIIFKHIKIIEEVKRSSGTLLKANWHGECAVRTIKLDTSLPEVEFLNRFKTQVFRLRKVRHEHLNLFTGVCIEIPNLALASNWIRGTNLYDMIHIRNDNIPLNLAVQYAGQIAQAMSYLHEKSINHMSLRTTNIFVQNNRIVLTDYGLVPLSKCYKFLKESNELIIAPRGWLSYLAPEILRKLDPRDENSLLHHTQKTDVYAFGTVWYELLFREFPFAKQPPEYIIWRAGNSLKQPLSSVHITKNAKDIVHQCWSYLPVDRPDFSSLNKTLTKLPGKRTLVRSPSTPLQSQGRQDNHI</sequence>
<evidence type="ECO:0000259" key="2">
    <source>
        <dbReference type="PROSITE" id="PS50011"/>
    </source>
</evidence>
<feature type="compositionally biased region" description="Polar residues" evidence="1">
    <location>
        <begin position="836"/>
        <end position="852"/>
    </location>
</feature>
<feature type="compositionally biased region" description="Polar residues" evidence="1">
    <location>
        <begin position="296"/>
        <end position="337"/>
    </location>
</feature>
<dbReference type="PROSITE" id="PS50011">
    <property type="entry name" value="PROTEIN_KINASE_DOM"/>
    <property type="match status" value="1"/>
</dbReference>
<name>A0A814R801_9BILA</name>
<gene>
    <name evidence="3" type="ORF">GPM918_LOCUS20085</name>
    <name evidence="4" type="ORF">SRO942_LOCUS20081</name>
</gene>
<feature type="region of interest" description="Disordered" evidence="1">
    <location>
        <begin position="832"/>
        <end position="852"/>
    </location>
</feature>
<evidence type="ECO:0000313" key="4">
    <source>
        <dbReference type="EMBL" id="CAF3892519.1"/>
    </source>
</evidence>
<evidence type="ECO:0000256" key="1">
    <source>
        <dbReference type="SAM" id="MobiDB-lite"/>
    </source>
</evidence>
<reference evidence="3" key="1">
    <citation type="submission" date="2021-02" db="EMBL/GenBank/DDBJ databases">
        <authorList>
            <person name="Nowell W R."/>
        </authorList>
    </citation>
    <scope>NUCLEOTIDE SEQUENCE</scope>
</reference>
<evidence type="ECO:0000313" key="5">
    <source>
        <dbReference type="Proteomes" id="UP000663829"/>
    </source>
</evidence>
<organism evidence="3 5">
    <name type="scientific">Didymodactylos carnosus</name>
    <dbReference type="NCBI Taxonomy" id="1234261"/>
    <lineage>
        <taxon>Eukaryota</taxon>
        <taxon>Metazoa</taxon>
        <taxon>Spiralia</taxon>
        <taxon>Gnathifera</taxon>
        <taxon>Rotifera</taxon>
        <taxon>Eurotatoria</taxon>
        <taxon>Bdelloidea</taxon>
        <taxon>Philodinida</taxon>
        <taxon>Philodinidae</taxon>
        <taxon>Didymodactylos</taxon>
    </lineage>
</organism>
<dbReference type="Pfam" id="PF07714">
    <property type="entry name" value="PK_Tyr_Ser-Thr"/>
    <property type="match status" value="1"/>
</dbReference>
<dbReference type="Gene3D" id="1.10.510.10">
    <property type="entry name" value="Transferase(Phosphotransferase) domain 1"/>
    <property type="match status" value="1"/>
</dbReference>
<keyword evidence="5" id="KW-1185">Reference proteome</keyword>
<feature type="region of interest" description="Disordered" evidence="1">
    <location>
        <begin position="403"/>
        <end position="437"/>
    </location>
</feature>
<protein>
    <recommendedName>
        <fullName evidence="2">Protein kinase domain-containing protein</fullName>
    </recommendedName>
</protein>
<dbReference type="GO" id="GO:0005524">
    <property type="term" value="F:ATP binding"/>
    <property type="evidence" value="ECO:0007669"/>
    <property type="project" value="InterPro"/>
</dbReference>
<dbReference type="PANTHER" id="PTHR44329">
    <property type="entry name" value="SERINE/THREONINE-PROTEIN KINASE TNNI3K-RELATED"/>
    <property type="match status" value="1"/>
</dbReference>
<dbReference type="SUPFAM" id="SSF56112">
    <property type="entry name" value="Protein kinase-like (PK-like)"/>
    <property type="match status" value="1"/>
</dbReference>
<dbReference type="InterPro" id="IPR000719">
    <property type="entry name" value="Prot_kinase_dom"/>
</dbReference>
<dbReference type="Proteomes" id="UP000681722">
    <property type="component" value="Unassembled WGS sequence"/>
</dbReference>
<dbReference type="Gene3D" id="1.10.150.50">
    <property type="entry name" value="Transcription Factor, Ets-1"/>
    <property type="match status" value="1"/>
</dbReference>
<feature type="region of interest" description="Disordered" evidence="1">
    <location>
        <begin position="230"/>
        <end position="355"/>
    </location>
</feature>